<feature type="compositionally biased region" description="Polar residues" evidence="4">
    <location>
        <begin position="179"/>
        <end position="197"/>
    </location>
</feature>
<dbReference type="InterPro" id="IPR000225">
    <property type="entry name" value="Armadillo"/>
</dbReference>
<feature type="compositionally biased region" description="Low complexity" evidence="4">
    <location>
        <begin position="749"/>
        <end position="758"/>
    </location>
</feature>
<feature type="compositionally biased region" description="Low complexity" evidence="4">
    <location>
        <begin position="1710"/>
        <end position="1728"/>
    </location>
</feature>
<feature type="region of interest" description="Disordered" evidence="4">
    <location>
        <begin position="1651"/>
        <end position="1769"/>
    </location>
</feature>
<name>A0A6S7G2V2_PARCT</name>
<evidence type="ECO:0000256" key="4">
    <source>
        <dbReference type="SAM" id="MobiDB-lite"/>
    </source>
</evidence>
<feature type="compositionally biased region" description="Polar residues" evidence="4">
    <location>
        <begin position="122"/>
        <end position="135"/>
    </location>
</feature>
<feature type="coiled-coil region" evidence="3">
    <location>
        <begin position="20"/>
        <end position="51"/>
    </location>
</feature>
<feature type="compositionally biased region" description="Basic and acidic residues" evidence="4">
    <location>
        <begin position="737"/>
        <end position="748"/>
    </location>
</feature>
<feature type="compositionally biased region" description="Low complexity" evidence="4">
    <location>
        <begin position="262"/>
        <end position="276"/>
    </location>
</feature>
<dbReference type="SMART" id="SM00308">
    <property type="entry name" value="LH2"/>
    <property type="match status" value="6"/>
</dbReference>
<dbReference type="InterPro" id="IPR011989">
    <property type="entry name" value="ARM-like"/>
</dbReference>
<comment type="caution">
    <text evidence="5">The sequence shown here is derived from an EMBL/GenBank/DDBJ whole genome shotgun (WGS) entry which is preliminary data.</text>
</comment>
<dbReference type="PANTHER" id="PTHR45901">
    <property type="entry name" value="PROTEIN CBG12474"/>
    <property type="match status" value="1"/>
</dbReference>
<keyword evidence="3" id="KW-0175">Coiled coil</keyword>
<evidence type="ECO:0000313" key="5">
    <source>
        <dbReference type="EMBL" id="CAB3987294.1"/>
    </source>
</evidence>
<keyword evidence="6" id="KW-1185">Reference proteome</keyword>
<feature type="region of interest" description="Disordered" evidence="4">
    <location>
        <begin position="1427"/>
        <end position="1448"/>
    </location>
</feature>
<feature type="compositionally biased region" description="Acidic residues" evidence="4">
    <location>
        <begin position="1760"/>
        <end position="1769"/>
    </location>
</feature>
<dbReference type="InterPro" id="IPR052970">
    <property type="entry name" value="Inner_ear_hair_cell_LOXHD"/>
</dbReference>
<feature type="repeat" description="ARM" evidence="2">
    <location>
        <begin position="1261"/>
        <end position="1302"/>
    </location>
</feature>
<organism evidence="5 6">
    <name type="scientific">Paramuricea clavata</name>
    <name type="common">Red gorgonian</name>
    <name type="synonym">Violescent sea-whip</name>
    <dbReference type="NCBI Taxonomy" id="317549"/>
    <lineage>
        <taxon>Eukaryota</taxon>
        <taxon>Metazoa</taxon>
        <taxon>Cnidaria</taxon>
        <taxon>Anthozoa</taxon>
        <taxon>Octocorallia</taxon>
        <taxon>Malacalcyonacea</taxon>
        <taxon>Plexauridae</taxon>
        <taxon>Paramuricea</taxon>
    </lineage>
</organism>
<dbReference type="Pfam" id="PF01477">
    <property type="entry name" value="PLAT"/>
    <property type="match status" value="6"/>
</dbReference>
<feature type="compositionally biased region" description="Polar residues" evidence="4">
    <location>
        <begin position="281"/>
        <end position="295"/>
    </location>
</feature>
<dbReference type="SUPFAM" id="SSF49723">
    <property type="entry name" value="Lipase/lipooxygenase domain (PLAT/LH2 domain)"/>
    <property type="match status" value="6"/>
</dbReference>
<dbReference type="PROSITE" id="PS50176">
    <property type="entry name" value="ARM_REPEAT"/>
    <property type="match status" value="3"/>
</dbReference>
<dbReference type="InterPro" id="IPR016024">
    <property type="entry name" value="ARM-type_fold"/>
</dbReference>
<feature type="compositionally biased region" description="Low complexity" evidence="4">
    <location>
        <begin position="136"/>
        <end position="151"/>
    </location>
</feature>
<reference evidence="5" key="1">
    <citation type="submission" date="2020-04" db="EMBL/GenBank/DDBJ databases">
        <authorList>
            <person name="Alioto T."/>
            <person name="Alioto T."/>
            <person name="Gomez Garrido J."/>
        </authorList>
    </citation>
    <scope>NUCLEOTIDE SEQUENCE</scope>
    <source>
        <strain evidence="5">A484AB</strain>
    </source>
</reference>
<evidence type="ECO:0000256" key="1">
    <source>
        <dbReference type="PROSITE-ProRule" id="PRU00152"/>
    </source>
</evidence>
<dbReference type="EMBL" id="CACRXK020001151">
    <property type="protein sequence ID" value="CAB3987294.1"/>
    <property type="molecule type" value="Genomic_DNA"/>
</dbReference>
<feature type="repeat" description="ARM" evidence="2">
    <location>
        <begin position="1510"/>
        <end position="1547"/>
    </location>
</feature>
<gene>
    <name evidence="5" type="ORF">PACLA_8A054355</name>
</gene>
<evidence type="ECO:0000256" key="3">
    <source>
        <dbReference type="SAM" id="Coils"/>
    </source>
</evidence>
<dbReference type="Pfam" id="PF00514">
    <property type="entry name" value="Arm"/>
    <property type="match status" value="1"/>
</dbReference>
<comment type="caution">
    <text evidence="1">Lacks conserved residue(s) required for the propagation of feature annotation.</text>
</comment>
<dbReference type="SMART" id="SM00185">
    <property type="entry name" value="ARM"/>
    <property type="match status" value="6"/>
</dbReference>
<dbReference type="PANTHER" id="PTHR45901:SF4">
    <property type="entry name" value="PLAT DOMAIN-CONTAINING PROTEIN"/>
    <property type="match status" value="1"/>
</dbReference>
<feature type="compositionally biased region" description="Polar residues" evidence="4">
    <location>
        <begin position="302"/>
        <end position="318"/>
    </location>
</feature>
<dbReference type="Gene3D" id="2.60.60.20">
    <property type="entry name" value="PLAT/LH2 domain"/>
    <property type="match status" value="1"/>
</dbReference>
<feature type="region of interest" description="Disordered" evidence="4">
    <location>
        <begin position="697"/>
        <end position="800"/>
    </location>
</feature>
<evidence type="ECO:0000256" key="2">
    <source>
        <dbReference type="PROSITE-ProRule" id="PRU00259"/>
    </source>
</evidence>
<dbReference type="Gene3D" id="2.40.180.10">
    <property type="entry name" value="Catalase core domain"/>
    <property type="match status" value="5"/>
</dbReference>
<feature type="region of interest" description="Disordered" evidence="4">
    <location>
        <begin position="99"/>
        <end position="318"/>
    </location>
</feature>
<dbReference type="InterPro" id="IPR036392">
    <property type="entry name" value="PLAT/LH2_dom_sf"/>
</dbReference>
<sequence>MSAVRGFKQADDMANNVESIHDQEAQFEKVSRNLELERRKVARQLEKCKQVSETASISSYSSSTDESFVWRGENGSIKGDDEGNGPTLADSYLKDLEERGINNNSNIGRSDSEIPEQKENKMSTFETRSFSQDGGYTQSTRTTTTTTRQYSYHSQNGEHIEDGDFPITNGDHREVVQKFTYTNQNGYGDSRYGNSRPQYPPGDGYRDGPKGPGSTSSRDSAGRYAPEPRPRGSHSSQGSVGDEITRQKTSYTESAPPEPDQRSGSRTSSQSSMTRGAEAPPQSQTLPRTFGQNEPSEIPEEGSSTVPRQPSKSKGSITYNLSMKVGDVRGSGADGNVYIQLFGTEGKTAKIQLRQAGDTRNKFEKGKTYKFTVDTVDIGQLERIKLSHDHRGYGSGFFVDEVEVEVPSRNDRVTFPCHCWLAQDVDGGRTEMVASQPSKPPQPTKIYTVSVRVGEVVNSQTSLYIQLFGENGETSKIMLRPAGPSLTKFEPGRTYKFTVETVDIGKIERLRMGQDSKTGGQGLYVETIEIDPEGGENVVFPCHAWSEEDDLKSQRDIYPEPEYSGEPKANVDYHLTIRTGDIAGAGTDAPVFIQLVGDDGETERIELSPGGTGDKRFDRGRTDKFVIGTLDVGKPHTIRIGHLGRDRDSNWFLDEVIVDIPTRNEHYLYPCKSWLAADEGDGKTETELYGEVYKVPLGAGAPPSSQPPITKQPSYEDDTTEERPPYKEEDEANQRPSYREENVPEDRQPIIQDTIQTTETENVETLPEFNTQGSPPRSISPENRPPYKERTSAKAPLTDDVDSKTNVTYELCLKMGDVQGDGTEGSVFVELIGSNGKTERIVLREANDSRIKFEKGKSYKFTIETADIGLVEKVRVGHDAHGPGLGWYLEELSVTVPSRDEHVVFPCNCWLAEDQGDGKLERELSSTQATYHLALATGDVANGGTEAVPYIQIFGERGDTGVIELRKEANSGFVRGKTDFFNVDAVDVGRIEKIRVGHDGQGYDGGWFLEEIVLDCPQHGEHLIFPAHCWLSDVEADRQVEREFLPEPVAPYKVFVRTGTRQGAGTDASVYMQIFGDQGDTGIIDMKQVMLSTSGQFAAGMECKLEMETVDVGMLEKVRIGHDNSGRDPSWYLDEVMIILREECWVLPCHDWLDETRGDTERMLFPETKTFAQEPDLEDLIAYLNSNDVVLIVNAEAYLQHLFYKDEGIKSKFRALNGIKPLIQLLDSRNEDIHRGAAATLRNLSFSKTNDENKIHICRCDGIKAMVRLLQRTDRLELKELLLSIIWNLSSCEELKRHILEECLVLVVTTFVIPDSGWDKRDIEPVRWTICFRNATGILRNLSSAGLEARKKMRDVVGLIDAMLYVIRLSLGKPGTDPKTVENCVCILRNLSYRLEEEVDRNKYLDTDLDPDRPDRTIYGGPDKTTAGCFSKKSKKKGNSDQMPVDRNGPNAKEGVALLWQPETLSPLLTLLADSTIAETLEAAAGMIHNLTACSWRWSALLRSTLRREKGLPILVELLRVDDDSVIRADATALRNLALDTRNKVVIGKYAMKDLVYRLPPGEGSQGITEPTYGAIICTIHQLVDQDSQNAKAVRDVGGVIKLVKIAKGNYNPKVVKTANQVLVSMWNFKETRTVIDKAGWQYTKNIADEYGQSPRPKAYDDVSLPRSAHKSYNNQPRYPPPATDTPDETRDLEMRGYAIPNSGGDTFRSSPGAVRASPGAARASPAAPRDEPVPHPTEVHAPPEYAKVNKNRKKVPEGQGEDEADSWV</sequence>
<feature type="region of interest" description="Disordered" evidence="4">
    <location>
        <begin position="71"/>
        <end position="90"/>
    </location>
</feature>
<protein>
    <submittedName>
        <fullName evidence="5">Lipoxygenase homology domain-containing 1-like isoform X2</fullName>
    </submittedName>
</protein>
<feature type="compositionally biased region" description="Polar residues" evidence="4">
    <location>
        <begin position="768"/>
        <end position="781"/>
    </location>
</feature>
<dbReference type="Proteomes" id="UP001152795">
    <property type="component" value="Unassembled WGS sequence"/>
</dbReference>
<dbReference type="InterPro" id="IPR001024">
    <property type="entry name" value="PLAT/LH2_dom"/>
</dbReference>
<evidence type="ECO:0000313" key="6">
    <source>
        <dbReference type="Proteomes" id="UP001152795"/>
    </source>
</evidence>
<dbReference type="SUPFAM" id="SSF48371">
    <property type="entry name" value="ARM repeat"/>
    <property type="match status" value="1"/>
</dbReference>
<dbReference type="CDD" id="cd01756">
    <property type="entry name" value="PLAT_repeat"/>
    <property type="match status" value="4"/>
</dbReference>
<dbReference type="PROSITE" id="PS50095">
    <property type="entry name" value="PLAT"/>
    <property type="match status" value="6"/>
</dbReference>
<proteinExistence type="predicted"/>
<dbReference type="Gene3D" id="1.25.10.10">
    <property type="entry name" value="Leucine-rich Repeat Variant"/>
    <property type="match status" value="1"/>
</dbReference>
<dbReference type="OrthoDB" id="3245100at2759"/>
<feature type="compositionally biased region" description="Basic and acidic residues" evidence="4">
    <location>
        <begin position="110"/>
        <end position="121"/>
    </location>
</feature>
<accession>A0A6S7G2V2</accession>
<feature type="repeat" description="ARM" evidence="2">
    <location>
        <begin position="1217"/>
        <end position="1252"/>
    </location>
</feature>